<comment type="caution">
    <text evidence="2">The sequence shown here is derived from an EMBL/GenBank/DDBJ whole genome shotgun (WGS) entry which is preliminary data.</text>
</comment>
<dbReference type="AlphaFoldDB" id="A0A1C3E9A3"/>
<organism evidence="2 3">
    <name type="scientific">Veronia pacifica</name>
    <dbReference type="NCBI Taxonomy" id="1080227"/>
    <lineage>
        <taxon>Bacteria</taxon>
        <taxon>Pseudomonadati</taxon>
        <taxon>Pseudomonadota</taxon>
        <taxon>Gammaproteobacteria</taxon>
        <taxon>Vibrionales</taxon>
        <taxon>Vibrionaceae</taxon>
        <taxon>Veronia</taxon>
    </lineage>
</organism>
<dbReference type="Pfam" id="PF09055">
    <property type="entry name" value="Sod_Ni"/>
    <property type="match status" value="1"/>
</dbReference>
<gene>
    <name evidence="2" type="ORF">A8L45_21545</name>
</gene>
<dbReference type="GO" id="GO:0016151">
    <property type="term" value="F:nickel cation binding"/>
    <property type="evidence" value="ECO:0007669"/>
    <property type="project" value="InterPro"/>
</dbReference>
<feature type="signal peptide" evidence="1">
    <location>
        <begin position="1"/>
        <end position="21"/>
    </location>
</feature>
<dbReference type="STRING" id="1080227.A8L45_21545"/>
<protein>
    <submittedName>
        <fullName evidence="2">Superoxide dismutase</fullName>
    </submittedName>
</protein>
<evidence type="ECO:0000256" key="1">
    <source>
        <dbReference type="SAM" id="SignalP"/>
    </source>
</evidence>
<sequence length="149" mass="16677">MMSLKRLLPLGILLSSVSFNAFSHCQIPCGIYDDHAEVKSMLLDATTIKKATTMIASLSVKNDAQSKNQLTRWVVNKENHAQSVIDSISDYFLTQRVKPSSKDYTERLVRHHAVIVAAMKAKQNADGKFADELSKAINALSTYYPEHKH</sequence>
<reference evidence="2 3" key="1">
    <citation type="submission" date="2016-05" db="EMBL/GenBank/DDBJ databases">
        <title>Genomic Taxonomy of the Vibrionaceae.</title>
        <authorList>
            <person name="Gomez-Gil B."/>
            <person name="Enciso-Ibarra J."/>
        </authorList>
    </citation>
    <scope>NUCLEOTIDE SEQUENCE [LARGE SCALE GENOMIC DNA]</scope>
    <source>
        <strain evidence="2 3">CAIM 1920</strain>
    </source>
</reference>
<evidence type="ECO:0000313" key="3">
    <source>
        <dbReference type="Proteomes" id="UP000094936"/>
    </source>
</evidence>
<name>A0A1C3E9A3_9GAMM</name>
<keyword evidence="1" id="KW-0732">Signal</keyword>
<dbReference type="RefSeq" id="WP_068905422.1">
    <property type="nucleotide sequence ID" value="NZ_LYBM01000062.1"/>
</dbReference>
<dbReference type="EMBL" id="LYBM01000062">
    <property type="protein sequence ID" value="ODA29825.1"/>
    <property type="molecule type" value="Genomic_DNA"/>
</dbReference>
<dbReference type="InterPro" id="IPR036502">
    <property type="entry name" value="NiSOD_sf"/>
</dbReference>
<dbReference type="GO" id="GO:0004784">
    <property type="term" value="F:superoxide dismutase activity"/>
    <property type="evidence" value="ECO:0007669"/>
    <property type="project" value="InterPro"/>
</dbReference>
<keyword evidence="3" id="KW-1185">Reference proteome</keyword>
<dbReference type="SUPFAM" id="SSF109770">
    <property type="entry name" value="Nickel-containing superoxide dismutase, NiSOD"/>
    <property type="match status" value="1"/>
</dbReference>
<feature type="chain" id="PRO_5008672877" evidence="1">
    <location>
        <begin position="22"/>
        <end position="149"/>
    </location>
</feature>
<dbReference type="Proteomes" id="UP000094936">
    <property type="component" value="Unassembled WGS sequence"/>
</dbReference>
<proteinExistence type="predicted"/>
<dbReference type="InterPro" id="IPR014123">
    <property type="entry name" value="Superoxide_dismutase_Ni-type"/>
</dbReference>
<accession>A0A1C3E9A3</accession>
<evidence type="ECO:0000313" key="2">
    <source>
        <dbReference type="EMBL" id="ODA29825.1"/>
    </source>
</evidence>
<dbReference type="Gene3D" id="1.20.120.400">
    <property type="entry name" value="Nickel-containing superoxide dismutase"/>
    <property type="match status" value="1"/>
</dbReference>